<keyword evidence="6" id="KW-0597">Phosphoprotein</keyword>
<dbReference type="FunCoup" id="A0A6G9IC93">
    <property type="interactions" value="111"/>
</dbReference>
<evidence type="ECO:0000256" key="8">
    <source>
        <dbReference type="ARBA" id="ARBA00022679"/>
    </source>
</evidence>
<keyword evidence="5" id="KW-0963">Cytoplasm</keyword>
<evidence type="ECO:0000313" key="14">
    <source>
        <dbReference type="Proteomes" id="UP000501168"/>
    </source>
</evidence>
<dbReference type="Pfam" id="PF00359">
    <property type="entry name" value="PTS_EIIA_2"/>
    <property type="match status" value="1"/>
</dbReference>
<dbReference type="GO" id="GO:0090563">
    <property type="term" value="F:protein-phosphocysteine-sugar phosphotransferase activity"/>
    <property type="evidence" value="ECO:0007669"/>
    <property type="project" value="TreeGrafter"/>
</dbReference>
<evidence type="ECO:0000259" key="12">
    <source>
        <dbReference type="PROSITE" id="PS51350"/>
    </source>
</evidence>
<comment type="subcellular location">
    <subcellularLocation>
        <location evidence="2">Cytoplasm</location>
    </subcellularLocation>
</comment>
<comment type="function">
    <text evidence="1">The phosphoenolpyruvate-dependent sugar phosphotransferase system (sugar PTS), a major carbohydrate active transport system, catalyzes the phosphorylation of incoming sugar substrates concomitantly with their translocation across the cell membrane. The enzyme II FruAB PTS system is involved in fructose transport.</text>
</comment>
<dbReference type="InParanoid" id="A0A6G9IC93"/>
<accession>A0A6G9IC93</accession>
<dbReference type="PANTHER" id="PTHR30181">
    <property type="entry name" value="MANNITOL PERMEASE IIC COMPONENT"/>
    <property type="match status" value="1"/>
</dbReference>
<dbReference type="GO" id="GO:0016301">
    <property type="term" value="F:kinase activity"/>
    <property type="evidence" value="ECO:0007669"/>
    <property type="project" value="UniProtKB-KW"/>
</dbReference>
<keyword evidence="8" id="KW-0808">Transferase</keyword>
<keyword evidence="10" id="KW-0418">Kinase</keyword>
<dbReference type="RefSeq" id="WP_166917066.1">
    <property type="nucleotide sequence ID" value="NZ_CP050253.1"/>
</dbReference>
<keyword evidence="14" id="KW-1185">Reference proteome</keyword>
<dbReference type="SUPFAM" id="SSF55804">
    <property type="entry name" value="Phoshotransferase/anion transport protein"/>
    <property type="match status" value="1"/>
</dbReference>
<dbReference type="EMBL" id="CP050253">
    <property type="protein sequence ID" value="QIQ21851.1"/>
    <property type="molecule type" value="Genomic_DNA"/>
</dbReference>
<dbReference type="InterPro" id="IPR000032">
    <property type="entry name" value="HPr-like"/>
</dbReference>
<dbReference type="PROSITE" id="PS51094">
    <property type="entry name" value="PTS_EIIA_TYPE_2"/>
    <property type="match status" value="1"/>
</dbReference>
<dbReference type="InterPro" id="IPR001020">
    <property type="entry name" value="PTS_HPr_His_P_site"/>
</dbReference>
<sequence length="257" mass="28053">MSSITLNIDDITLLDKPISKREAISQVAQKMIAGGLVKDDYEQAMFDRDAQISTYLGNGIAIPHGTTEKRDSVLNTGLKVLYSKEGITWDDDETAHIVIGIAAKSNEHLNILRQLTRVVIDESALTKIKAITTSQQLLALLTGQEEEPVLETHNQISGDVEFTVKIYNPHGLHTRPAAAFVKEIKPFESDIQVADLDGSGEFINAKSMMKLVSLGVKPLNTLKFVITGSDAKQAADTIKRIIDEGLGEDISSLKPES</sequence>
<dbReference type="GO" id="GO:0005737">
    <property type="term" value="C:cytoplasm"/>
    <property type="evidence" value="ECO:0007669"/>
    <property type="project" value="UniProtKB-SubCell"/>
</dbReference>
<feature type="domain" description="HPr" evidence="12">
    <location>
        <begin position="159"/>
        <end position="249"/>
    </location>
</feature>
<dbReference type="PROSITE" id="PS00369">
    <property type="entry name" value="PTS_HPR_HIS"/>
    <property type="match status" value="1"/>
</dbReference>
<evidence type="ECO:0000256" key="9">
    <source>
        <dbReference type="ARBA" id="ARBA00022683"/>
    </source>
</evidence>
<evidence type="ECO:0000256" key="3">
    <source>
        <dbReference type="ARBA" id="ARBA00015565"/>
    </source>
</evidence>
<dbReference type="Pfam" id="PF00381">
    <property type="entry name" value="PTS-HPr"/>
    <property type="match status" value="1"/>
</dbReference>
<evidence type="ECO:0000256" key="4">
    <source>
        <dbReference type="ARBA" id="ARBA00022448"/>
    </source>
</evidence>
<name>A0A6G9IC93_9GAMM</name>
<reference evidence="13 14" key="1">
    <citation type="submission" date="2020-03" db="EMBL/GenBank/DDBJ databases">
        <title>Complete genome sequence of Orbus sp. IPMB12 (BCRC 80908).</title>
        <authorList>
            <person name="Lo W.-S."/>
            <person name="Chang T.-H."/>
            <person name="Kuo C.-H."/>
        </authorList>
    </citation>
    <scope>NUCLEOTIDE SEQUENCE [LARGE SCALE GENOMIC DNA]</scope>
    <source>
        <strain evidence="13 14">IPMB12</strain>
    </source>
</reference>
<evidence type="ECO:0000256" key="6">
    <source>
        <dbReference type="ARBA" id="ARBA00022553"/>
    </source>
</evidence>
<evidence type="ECO:0000259" key="11">
    <source>
        <dbReference type="PROSITE" id="PS51094"/>
    </source>
</evidence>
<dbReference type="SUPFAM" id="SSF55594">
    <property type="entry name" value="HPr-like"/>
    <property type="match status" value="1"/>
</dbReference>
<dbReference type="AlphaFoldDB" id="A0A6G9IC93"/>
<feature type="domain" description="PTS EIIA type-2" evidence="11">
    <location>
        <begin position="4"/>
        <end position="144"/>
    </location>
</feature>
<dbReference type="PRINTS" id="PR00107">
    <property type="entry name" value="PHOSPHOCPHPR"/>
</dbReference>
<dbReference type="InterPro" id="IPR035895">
    <property type="entry name" value="HPr-like_sf"/>
</dbReference>
<evidence type="ECO:0000256" key="10">
    <source>
        <dbReference type="ARBA" id="ARBA00022777"/>
    </source>
</evidence>
<dbReference type="InterPro" id="IPR016152">
    <property type="entry name" value="PTrfase/Anion_transptr"/>
</dbReference>
<dbReference type="CDD" id="cd00211">
    <property type="entry name" value="PTS_IIA_fru"/>
    <property type="match status" value="1"/>
</dbReference>
<dbReference type="Gene3D" id="3.40.930.10">
    <property type="entry name" value="Mannitol-specific EII, Chain A"/>
    <property type="match status" value="1"/>
</dbReference>
<dbReference type="NCBIfam" id="TIGR01003">
    <property type="entry name" value="PTS_HPr_family"/>
    <property type="match status" value="1"/>
</dbReference>
<dbReference type="PROSITE" id="PS00372">
    <property type="entry name" value="PTS_EIIA_TYPE_2_HIS"/>
    <property type="match status" value="1"/>
</dbReference>
<dbReference type="KEGG" id="orb:IPMB12_09255"/>
<evidence type="ECO:0000313" key="13">
    <source>
        <dbReference type="EMBL" id="QIQ21851.1"/>
    </source>
</evidence>
<proteinExistence type="predicted"/>
<dbReference type="Proteomes" id="UP000501168">
    <property type="component" value="Chromosome"/>
</dbReference>
<evidence type="ECO:0000256" key="7">
    <source>
        <dbReference type="ARBA" id="ARBA00022597"/>
    </source>
</evidence>
<keyword evidence="7" id="KW-0762">Sugar transport</keyword>
<keyword evidence="9" id="KW-0598">Phosphotransferase system</keyword>
<dbReference type="InterPro" id="IPR002114">
    <property type="entry name" value="PTS_HPr_Ser_P_site"/>
</dbReference>
<dbReference type="PROSITE" id="PS00589">
    <property type="entry name" value="PTS_HPR_SER"/>
    <property type="match status" value="1"/>
</dbReference>
<dbReference type="PANTHER" id="PTHR30181:SF3">
    <property type="entry name" value="MULTIPHOSPHORYL TRANSFER PROTEIN"/>
    <property type="match status" value="1"/>
</dbReference>
<organism evidence="13 14">
    <name type="scientific">Zophobihabitans entericus</name>
    <dbReference type="NCBI Taxonomy" id="1635327"/>
    <lineage>
        <taxon>Bacteria</taxon>
        <taxon>Pseudomonadati</taxon>
        <taxon>Pseudomonadota</taxon>
        <taxon>Gammaproteobacteria</taxon>
        <taxon>Orbales</taxon>
        <taxon>Orbaceae</taxon>
        <taxon>Zophobihabitans</taxon>
    </lineage>
</organism>
<evidence type="ECO:0000256" key="2">
    <source>
        <dbReference type="ARBA" id="ARBA00004496"/>
    </source>
</evidence>
<keyword evidence="4" id="KW-0813">Transport</keyword>
<evidence type="ECO:0000256" key="5">
    <source>
        <dbReference type="ARBA" id="ARBA00022490"/>
    </source>
</evidence>
<gene>
    <name evidence="13" type="ORF">IPMB12_09255</name>
</gene>
<dbReference type="Gene3D" id="3.30.1340.10">
    <property type="entry name" value="HPr-like"/>
    <property type="match status" value="1"/>
</dbReference>
<dbReference type="GO" id="GO:0009401">
    <property type="term" value="P:phosphoenolpyruvate-dependent sugar phosphotransferase system"/>
    <property type="evidence" value="ECO:0007669"/>
    <property type="project" value="UniProtKB-KW"/>
</dbReference>
<dbReference type="CDD" id="cd00367">
    <property type="entry name" value="PTS-HPr_like"/>
    <property type="match status" value="1"/>
</dbReference>
<protein>
    <recommendedName>
        <fullName evidence="3">Multiphosphoryl transfer protein</fullName>
    </recommendedName>
</protein>
<dbReference type="GO" id="GO:0005886">
    <property type="term" value="C:plasma membrane"/>
    <property type="evidence" value="ECO:0007669"/>
    <property type="project" value="TreeGrafter"/>
</dbReference>
<dbReference type="InterPro" id="IPR050893">
    <property type="entry name" value="Sugar_PTS"/>
</dbReference>
<evidence type="ECO:0000256" key="1">
    <source>
        <dbReference type="ARBA" id="ARBA00003136"/>
    </source>
</evidence>
<dbReference type="PROSITE" id="PS51350">
    <property type="entry name" value="PTS_HPR_DOM"/>
    <property type="match status" value="1"/>
</dbReference>
<dbReference type="InterPro" id="IPR002178">
    <property type="entry name" value="PTS_EIIA_type-2_dom"/>
</dbReference>